<organism evidence="2 3">
    <name type="scientific">Alteribacter keqinensis</name>
    <dbReference type="NCBI Taxonomy" id="2483800"/>
    <lineage>
        <taxon>Bacteria</taxon>
        <taxon>Bacillati</taxon>
        <taxon>Bacillota</taxon>
        <taxon>Bacilli</taxon>
        <taxon>Bacillales</taxon>
        <taxon>Bacillaceae</taxon>
        <taxon>Alteribacter</taxon>
    </lineage>
</organism>
<comment type="caution">
    <text evidence="2">The sequence shown here is derived from an EMBL/GenBank/DDBJ whole genome shotgun (WGS) entry which is preliminary data.</text>
</comment>
<name>A0A3M7TLD1_9BACI</name>
<reference evidence="2 3" key="1">
    <citation type="submission" date="2018-10" db="EMBL/GenBank/DDBJ databases">
        <title>Bacillus Keqinensis sp. nov., a moderately halophilic bacterium isolated from a saline-alkaline lake.</title>
        <authorList>
            <person name="Wang H."/>
        </authorList>
    </citation>
    <scope>NUCLEOTIDE SEQUENCE [LARGE SCALE GENOMIC DNA]</scope>
    <source>
        <strain evidence="2 3">KQ-3</strain>
    </source>
</reference>
<proteinExistence type="predicted"/>
<sequence>MKKATFFVGKIQDPGAQGGTYGSPDEHRRKNSRFFSMVVCCRQMNRQAQPGDYTVFFQKNLAKKPIYIN</sequence>
<keyword evidence="3" id="KW-1185">Reference proteome</keyword>
<evidence type="ECO:0000256" key="1">
    <source>
        <dbReference type="SAM" id="MobiDB-lite"/>
    </source>
</evidence>
<evidence type="ECO:0000313" key="3">
    <source>
        <dbReference type="Proteomes" id="UP000278746"/>
    </source>
</evidence>
<dbReference type="Proteomes" id="UP000278746">
    <property type="component" value="Unassembled WGS sequence"/>
</dbReference>
<feature type="region of interest" description="Disordered" evidence="1">
    <location>
        <begin position="1"/>
        <end position="28"/>
    </location>
</feature>
<accession>A0A3M7TLD1</accession>
<gene>
    <name evidence="2" type="ORF">EBO34_19735</name>
</gene>
<dbReference type="AlphaFoldDB" id="A0A3M7TLD1"/>
<protein>
    <submittedName>
        <fullName evidence="2">Uncharacterized protein</fullName>
    </submittedName>
</protein>
<evidence type="ECO:0000313" key="2">
    <source>
        <dbReference type="EMBL" id="RNA66347.1"/>
    </source>
</evidence>
<dbReference type="EMBL" id="RHIB01000004">
    <property type="protein sequence ID" value="RNA66347.1"/>
    <property type="molecule type" value="Genomic_DNA"/>
</dbReference>